<feature type="non-terminal residue" evidence="1">
    <location>
        <position position="198"/>
    </location>
</feature>
<organism evidence="1 2">
    <name type="scientific">Olea europaea subsp. europaea</name>
    <dbReference type="NCBI Taxonomy" id="158383"/>
    <lineage>
        <taxon>Eukaryota</taxon>
        <taxon>Viridiplantae</taxon>
        <taxon>Streptophyta</taxon>
        <taxon>Embryophyta</taxon>
        <taxon>Tracheophyta</taxon>
        <taxon>Spermatophyta</taxon>
        <taxon>Magnoliopsida</taxon>
        <taxon>eudicotyledons</taxon>
        <taxon>Gunneridae</taxon>
        <taxon>Pentapetalae</taxon>
        <taxon>asterids</taxon>
        <taxon>lamiids</taxon>
        <taxon>Lamiales</taxon>
        <taxon>Oleaceae</taxon>
        <taxon>Oleeae</taxon>
        <taxon>Olea</taxon>
    </lineage>
</organism>
<accession>A0A8S0UFS1</accession>
<comment type="caution">
    <text evidence="1">The sequence shown here is derived from an EMBL/GenBank/DDBJ whole genome shotgun (WGS) entry which is preliminary data.</text>
</comment>
<sequence length="198" mass="22199">MNEIGRLGFEISACDMMNRLIGLAAFDFTRAPPFFVRLAIPSRRAGGPGSRTCRWPSRVQLALASLCKRAGWRVGPARFARRSRLRTRPTTTRRADEPARVRPVRVWRARLAWPTRPGPSRLVSSSFVFGCPEHSPGTREPAKCRHWPPVVARPREPKWLALALSLALLGAQLQTRKLLPGFALASRDPPRLARPGKR</sequence>
<proteinExistence type="predicted"/>
<dbReference type="Proteomes" id="UP000594638">
    <property type="component" value="Unassembled WGS sequence"/>
</dbReference>
<protein>
    <submittedName>
        <fullName evidence="1">Uncharacterized protein</fullName>
    </submittedName>
</protein>
<dbReference type="EMBL" id="CACTIH010007667">
    <property type="protein sequence ID" value="CAA3017015.1"/>
    <property type="molecule type" value="Genomic_DNA"/>
</dbReference>
<name>A0A8S0UFS1_OLEEU</name>
<reference evidence="1 2" key="1">
    <citation type="submission" date="2019-12" db="EMBL/GenBank/DDBJ databases">
        <authorList>
            <person name="Alioto T."/>
            <person name="Alioto T."/>
            <person name="Gomez Garrido J."/>
        </authorList>
    </citation>
    <scope>NUCLEOTIDE SEQUENCE [LARGE SCALE GENOMIC DNA]</scope>
</reference>
<dbReference type="AlphaFoldDB" id="A0A8S0UFS1"/>
<evidence type="ECO:0000313" key="1">
    <source>
        <dbReference type="EMBL" id="CAA3017015.1"/>
    </source>
</evidence>
<gene>
    <name evidence="1" type="ORF">OLEA9_A005564</name>
</gene>
<keyword evidence="2" id="KW-1185">Reference proteome</keyword>
<evidence type="ECO:0000313" key="2">
    <source>
        <dbReference type="Proteomes" id="UP000594638"/>
    </source>
</evidence>